<dbReference type="PANTHER" id="PTHR44013">
    <property type="entry name" value="ZINC-TYPE ALCOHOL DEHYDROGENASE-LIKE PROTEIN C16A3.02C"/>
    <property type="match status" value="1"/>
</dbReference>
<dbReference type="PANTHER" id="PTHR44013:SF5">
    <property type="entry name" value="OXIDOREDUCTASE, PUTATIVE (AFU_ORTHOLOGUE AFUA_5G01290)-RELATED"/>
    <property type="match status" value="1"/>
</dbReference>
<proteinExistence type="predicted"/>
<dbReference type="Gene3D" id="3.90.180.10">
    <property type="entry name" value="Medium-chain alcohol dehydrogenases, catalytic domain"/>
    <property type="match status" value="2"/>
</dbReference>
<evidence type="ECO:0000259" key="1">
    <source>
        <dbReference type="SMART" id="SM00829"/>
    </source>
</evidence>
<accession>A0AAD5WR66</accession>
<dbReference type="CDD" id="cd05289">
    <property type="entry name" value="MDR_like_2"/>
    <property type="match status" value="1"/>
</dbReference>
<dbReference type="GO" id="GO:0016491">
    <property type="term" value="F:oxidoreductase activity"/>
    <property type="evidence" value="ECO:0007669"/>
    <property type="project" value="InterPro"/>
</dbReference>
<dbReference type="InterPro" id="IPR011032">
    <property type="entry name" value="GroES-like_sf"/>
</dbReference>
<feature type="domain" description="Enoyl reductase (ER)" evidence="1">
    <location>
        <begin position="10"/>
        <end position="341"/>
    </location>
</feature>
<organism evidence="2 3">
    <name type="scientific">Zalerion maritima</name>
    <dbReference type="NCBI Taxonomy" id="339359"/>
    <lineage>
        <taxon>Eukaryota</taxon>
        <taxon>Fungi</taxon>
        <taxon>Dikarya</taxon>
        <taxon>Ascomycota</taxon>
        <taxon>Pezizomycotina</taxon>
        <taxon>Sordariomycetes</taxon>
        <taxon>Lulworthiomycetidae</taxon>
        <taxon>Lulworthiales</taxon>
        <taxon>Lulworthiaceae</taxon>
        <taxon>Zalerion</taxon>
    </lineage>
</organism>
<comment type="caution">
    <text evidence="2">The sequence shown here is derived from an EMBL/GenBank/DDBJ whole genome shotgun (WGS) entry which is preliminary data.</text>
</comment>
<keyword evidence="3" id="KW-1185">Reference proteome</keyword>
<evidence type="ECO:0000313" key="2">
    <source>
        <dbReference type="EMBL" id="KAJ2897971.1"/>
    </source>
</evidence>
<sequence>MRAVLQLDFSQPAVLFNPSVPVPSPSEPDDHLIRVSYTSPTLNELNWATFAPDTFAAKPLPIPCYDVSGTVVAAPPDSPFQPGEKIFARMSAYRQGAAAEYAIAKTHVLALAPEKMDLAMATCVPMSAETAWQFLFDSSSAKHGRGVLYANAITAAGGTAERKVALEANAQKRVIITGAAGGVGRWMVQLASVAGAKVIGVVRGVEKAKAVAELGATEVVDTNVESITSWIAADQARKADLVIDCVGMQVLGESWSAVKDGGVILSIVMPPEMVKPKEGAEGVARNEFFIVEPTGEQLSHVAKLIDAGVCKQSIDSIFELEDAEKAFEKVEKEHPLGKVVIKVAGQV</sequence>
<protein>
    <submittedName>
        <fullName evidence="2">NAD(P)-binding protein</fullName>
    </submittedName>
</protein>
<gene>
    <name evidence="2" type="ORF">MKZ38_004239</name>
</gene>
<dbReference type="InterPro" id="IPR020843">
    <property type="entry name" value="ER"/>
</dbReference>
<dbReference type="Gene3D" id="3.40.50.720">
    <property type="entry name" value="NAD(P)-binding Rossmann-like Domain"/>
    <property type="match status" value="1"/>
</dbReference>
<evidence type="ECO:0000313" key="3">
    <source>
        <dbReference type="Proteomes" id="UP001201980"/>
    </source>
</evidence>
<reference evidence="2" key="1">
    <citation type="submission" date="2022-07" db="EMBL/GenBank/DDBJ databases">
        <title>Draft genome sequence of Zalerion maritima ATCC 34329, a (micro)plastics degrading marine fungus.</title>
        <authorList>
            <person name="Paco A."/>
            <person name="Goncalves M.F.M."/>
            <person name="Rocha-Santos T.A.P."/>
            <person name="Alves A."/>
        </authorList>
    </citation>
    <scope>NUCLEOTIDE SEQUENCE</scope>
    <source>
        <strain evidence="2">ATCC 34329</strain>
    </source>
</reference>
<dbReference type="SUPFAM" id="SSF50129">
    <property type="entry name" value="GroES-like"/>
    <property type="match status" value="1"/>
</dbReference>
<dbReference type="EMBL" id="JAKWBI020000249">
    <property type="protein sequence ID" value="KAJ2897971.1"/>
    <property type="molecule type" value="Genomic_DNA"/>
</dbReference>
<name>A0AAD5WR66_9PEZI</name>
<dbReference type="InterPro" id="IPR052733">
    <property type="entry name" value="Chloroplast_QOR"/>
</dbReference>
<dbReference type="InterPro" id="IPR036291">
    <property type="entry name" value="NAD(P)-bd_dom_sf"/>
</dbReference>
<dbReference type="SMART" id="SM00829">
    <property type="entry name" value="PKS_ER"/>
    <property type="match status" value="1"/>
</dbReference>
<dbReference type="AlphaFoldDB" id="A0AAD5WR66"/>
<dbReference type="Pfam" id="PF13602">
    <property type="entry name" value="ADH_zinc_N_2"/>
    <property type="match status" value="1"/>
</dbReference>
<dbReference type="SUPFAM" id="SSF51735">
    <property type="entry name" value="NAD(P)-binding Rossmann-fold domains"/>
    <property type="match status" value="1"/>
</dbReference>
<dbReference type="Proteomes" id="UP001201980">
    <property type="component" value="Unassembled WGS sequence"/>
</dbReference>